<protein>
    <submittedName>
        <fullName evidence="2">Nuclear factor Y</fullName>
    </submittedName>
</protein>
<dbReference type="AlphaFoldDB" id="A0A5A7PBZ1"/>
<evidence type="ECO:0000313" key="3">
    <source>
        <dbReference type="Proteomes" id="UP000325081"/>
    </source>
</evidence>
<feature type="compositionally biased region" description="Low complexity" evidence="1">
    <location>
        <begin position="95"/>
        <end position="128"/>
    </location>
</feature>
<gene>
    <name evidence="2" type="ORF">STAS_06370</name>
</gene>
<comment type="caution">
    <text evidence="2">The sequence shown here is derived from an EMBL/GenBank/DDBJ whole genome shotgun (WGS) entry which is preliminary data.</text>
</comment>
<accession>A0A5A7PBZ1</accession>
<evidence type="ECO:0000313" key="2">
    <source>
        <dbReference type="EMBL" id="GER30433.1"/>
    </source>
</evidence>
<feature type="non-terminal residue" evidence="2">
    <location>
        <position position="156"/>
    </location>
</feature>
<reference evidence="3" key="1">
    <citation type="journal article" date="2019" name="Curr. Biol.">
        <title>Genome Sequence of Striga asiatica Provides Insight into the Evolution of Plant Parasitism.</title>
        <authorList>
            <person name="Yoshida S."/>
            <person name="Kim S."/>
            <person name="Wafula E.K."/>
            <person name="Tanskanen J."/>
            <person name="Kim Y.M."/>
            <person name="Honaas L."/>
            <person name="Yang Z."/>
            <person name="Spallek T."/>
            <person name="Conn C.E."/>
            <person name="Ichihashi Y."/>
            <person name="Cheong K."/>
            <person name="Cui S."/>
            <person name="Der J.P."/>
            <person name="Gundlach H."/>
            <person name="Jiao Y."/>
            <person name="Hori C."/>
            <person name="Ishida J.K."/>
            <person name="Kasahara H."/>
            <person name="Kiba T."/>
            <person name="Kim M.S."/>
            <person name="Koo N."/>
            <person name="Laohavisit A."/>
            <person name="Lee Y.H."/>
            <person name="Lumba S."/>
            <person name="McCourt P."/>
            <person name="Mortimer J.C."/>
            <person name="Mutuku J.M."/>
            <person name="Nomura T."/>
            <person name="Sasaki-Sekimoto Y."/>
            <person name="Seto Y."/>
            <person name="Wang Y."/>
            <person name="Wakatake T."/>
            <person name="Sakakibara H."/>
            <person name="Demura T."/>
            <person name="Yamaguchi S."/>
            <person name="Yoneyama K."/>
            <person name="Manabe R.I."/>
            <person name="Nelson D.C."/>
            <person name="Schulman A.H."/>
            <person name="Timko M.P."/>
            <person name="dePamphilis C.W."/>
            <person name="Choi D."/>
            <person name="Shirasu K."/>
        </authorList>
    </citation>
    <scope>NUCLEOTIDE SEQUENCE [LARGE SCALE GENOMIC DNA]</scope>
    <source>
        <strain evidence="3">cv. UVA1</strain>
    </source>
</reference>
<organism evidence="2 3">
    <name type="scientific">Striga asiatica</name>
    <name type="common">Asiatic witchweed</name>
    <name type="synonym">Buchnera asiatica</name>
    <dbReference type="NCBI Taxonomy" id="4170"/>
    <lineage>
        <taxon>Eukaryota</taxon>
        <taxon>Viridiplantae</taxon>
        <taxon>Streptophyta</taxon>
        <taxon>Embryophyta</taxon>
        <taxon>Tracheophyta</taxon>
        <taxon>Spermatophyta</taxon>
        <taxon>Magnoliopsida</taxon>
        <taxon>eudicotyledons</taxon>
        <taxon>Gunneridae</taxon>
        <taxon>Pentapetalae</taxon>
        <taxon>asterids</taxon>
        <taxon>lamiids</taxon>
        <taxon>Lamiales</taxon>
        <taxon>Orobanchaceae</taxon>
        <taxon>Buchnereae</taxon>
        <taxon>Striga</taxon>
    </lineage>
</organism>
<dbReference type="Proteomes" id="UP000325081">
    <property type="component" value="Unassembled WGS sequence"/>
</dbReference>
<sequence>MSMENRHSPSKSPQGAVREELYLPEEEELAEFGVVVTEERRAVLEEQRRALMAEERRANLMFPTLTEAQGRPRESLRKRRGGLPKKKKPEASTSAAPAQEEPQALLPAAAPDDVAESPSSSQQTEQSSVTDGSSDAKPEKMVQLPVSTNMPQDENE</sequence>
<proteinExistence type="predicted"/>
<feature type="compositionally biased region" description="Basic residues" evidence="1">
    <location>
        <begin position="76"/>
        <end position="88"/>
    </location>
</feature>
<dbReference type="EMBL" id="BKCP01004350">
    <property type="protein sequence ID" value="GER30433.1"/>
    <property type="molecule type" value="Genomic_DNA"/>
</dbReference>
<name>A0A5A7PBZ1_STRAF</name>
<feature type="region of interest" description="Disordered" evidence="1">
    <location>
        <begin position="1"/>
        <end position="22"/>
    </location>
</feature>
<feature type="region of interest" description="Disordered" evidence="1">
    <location>
        <begin position="54"/>
        <end position="156"/>
    </location>
</feature>
<keyword evidence="3" id="KW-1185">Reference proteome</keyword>
<evidence type="ECO:0000256" key="1">
    <source>
        <dbReference type="SAM" id="MobiDB-lite"/>
    </source>
</evidence>
<feature type="compositionally biased region" description="Polar residues" evidence="1">
    <location>
        <begin position="145"/>
        <end position="156"/>
    </location>
</feature>